<reference evidence="1" key="2">
    <citation type="submission" date="2023-05" db="EMBL/GenBank/DDBJ databases">
        <authorList>
            <person name="Schelkunov M.I."/>
        </authorList>
    </citation>
    <scope>NUCLEOTIDE SEQUENCE</scope>
    <source>
        <strain evidence="1">Hsosn_3</strain>
        <tissue evidence="1">Leaf</tissue>
    </source>
</reference>
<keyword evidence="2" id="KW-1185">Reference proteome</keyword>
<proteinExistence type="predicted"/>
<sequence length="106" mass="12192">MSAMKNPNLGWCEPYGYHRFCVIHLAVSFVSTFTKSGLKEMVVTMYSQLTVDKFNLHWKTVMVVEPRAEEWFSEMYPKHSALSCDGGKRFGIMTTNMAESWNNAIN</sequence>
<accession>A0AAD8JCZ3</accession>
<comment type="caution">
    <text evidence="1">The sequence shown here is derived from an EMBL/GenBank/DDBJ whole genome shotgun (WGS) entry which is preliminary data.</text>
</comment>
<reference evidence="1" key="1">
    <citation type="submission" date="2023-02" db="EMBL/GenBank/DDBJ databases">
        <title>Genome of toxic invasive species Heracleum sosnowskyi carries increased number of genes despite the absence of recent whole-genome duplications.</title>
        <authorList>
            <person name="Schelkunov M."/>
            <person name="Shtratnikova V."/>
            <person name="Makarenko M."/>
            <person name="Klepikova A."/>
            <person name="Omelchenko D."/>
            <person name="Novikova G."/>
            <person name="Obukhova E."/>
            <person name="Bogdanov V."/>
            <person name="Penin A."/>
            <person name="Logacheva M."/>
        </authorList>
    </citation>
    <scope>NUCLEOTIDE SEQUENCE</scope>
    <source>
        <strain evidence="1">Hsosn_3</strain>
        <tissue evidence="1">Leaf</tissue>
    </source>
</reference>
<protein>
    <submittedName>
        <fullName evidence="1">Uncharacterized protein</fullName>
    </submittedName>
</protein>
<dbReference type="AlphaFoldDB" id="A0AAD8JCZ3"/>
<organism evidence="1 2">
    <name type="scientific">Heracleum sosnowskyi</name>
    <dbReference type="NCBI Taxonomy" id="360622"/>
    <lineage>
        <taxon>Eukaryota</taxon>
        <taxon>Viridiplantae</taxon>
        <taxon>Streptophyta</taxon>
        <taxon>Embryophyta</taxon>
        <taxon>Tracheophyta</taxon>
        <taxon>Spermatophyta</taxon>
        <taxon>Magnoliopsida</taxon>
        <taxon>eudicotyledons</taxon>
        <taxon>Gunneridae</taxon>
        <taxon>Pentapetalae</taxon>
        <taxon>asterids</taxon>
        <taxon>campanulids</taxon>
        <taxon>Apiales</taxon>
        <taxon>Apiaceae</taxon>
        <taxon>Apioideae</taxon>
        <taxon>apioid superclade</taxon>
        <taxon>Tordylieae</taxon>
        <taxon>Tordyliinae</taxon>
        <taxon>Heracleum</taxon>
    </lineage>
</organism>
<dbReference type="Proteomes" id="UP001237642">
    <property type="component" value="Unassembled WGS sequence"/>
</dbReference>
<evidence type="ECO:0000313" key="2">
    <source>
        <dbReference type="Proteomes" id="UP001237642"/>
    </source>
</evidence>
<gene>
    <name evidence="1" type="ORF">POM88_010073</name>
</gene>
<dbReference type="EMBL" id="JAUIZM010000002">
    <property type="protein sequence ID" value="KAK1400210.1"/>
    <property type="molecule type" value="Genomic_DNA"/>
</dbReference>
<evidence type="ECO:0000313" key="1">
    <source>
        <dbReference type="EMBL" id="KAK1400210.1"/>
    </source>
</evidence>
<name>A0AAD8JCZ3_9APIA</name>